<proteinExistence type="predicted"/>
<evidence type="ECO:0000256" key="1">
    <source>
        <dbReference type="SAM" id="Phobius"/>
    </source>
</evidence>
<keyword evidence="1" id="KW-0472">Membrane</keyword>
<dbReference type="KEGG" id="smo:SELMODRAFT_418199"/>
<reference evidence="2 3" key="1">
    <citation type="journal article" date="2011" name="Science">
        <title>The Selaginella genome identifies genetic changes associated with the evolution of vascular plants.</title>
        <authorList>
            <person name="Banks J.A."/>
            <person name="Nishiyama T."/>
            <person name="Hasebe M."/>
            <person name="Bowman J.L."/>
            <person name="Gribskov M."/>
            <person name="dePamphilis C."/>
            <person name="Albert V.A."/>
            <person name="Aono N."/>
            <person name="Aoyama T."/>
            <person name="Ambrose B.A."/>
            <person name="Ashton N.W."/>
            <person name="Axtell M.J."/>
            <person name="Barker E."/>
            <person name="Barker M.S."/>
            <person name="Bennetzen J.L."/>
            <person name="Bonawitz N.D."/>
            <person name="Chapple C."/>
            <person name="Cheng C."/>
            <person name="Correa L.G."/>
            <person name="Dacre M."/>
            <person name="DeBarry J."/>
            <person name="Dreyer I."/>
            <person name="Elias M."/>
            <person name="Engstrom E.M."/>
            <person name="Estelle M."/>
            <person name="Feng L."/>
            <person name="Finet C."/>
            <person name="Floyd S.K."/>
            <person name="Frommer W.B."/>
            <person name="Fujita T."/>
            <person name="Gramzow L."/>
            <person name="Gutensohn M."/>
            <person name="Harholt J."/>
            <person name="Hattori M."/>
            <person name="Heyl A."/>
            <person name="Hirai T."/>
            <person name="Hiwatashi Y."/>
            <person name="Ishikawa M."/>
            <person name="Iwata M."/>
            <person name="Karol K.G."/>
            <person name="Koehler B."/>
            <person name="Kolukisaoglu U."/>
            <person name="Kubo M."/>
            <person name="Kurata T."/>
            <person name="Lalonde S."/>
            <person name="Li K."/>
            <person name="Li Y."/>
            <person name="Litt A."/>
            <person name="Lyons E."/>
            <person name="Manning G."/>
            <person name="Maruyama T."/>
            <person name="Michael T.P."/>
            <person name="Mikami K."/>
            <person name="Miyazaki S."/>
            <person name="Morinaga S."/>
            <person name="Murata T."/>
            <person name="Mueller-Roeber B."/>
            <person name="Nelson D.R."/>
            <person name="Obara M."/>
            <person name="Oguri Y."/>
            <person name="Olmstead R.G."/>
            <person name="Onodera N."/>
            <person name="Petersen B.L."/>
            <person name="Pils B."/>
            <person name="Prigge M."/>
            <person name="Rensing S.A."/>
            <person name="Riano-Pachon D.M."/>
            <person name="Roberts A.W."/>
            <person name="Sato Y."/>
            <person name="Scheller H.V."/>
            <person name="Schulz B."/>
            <person name="Schulz C."/>
            <person name="Shakirov E.V."/>
            <person name="Shibagaki N."/>
            <person name="Shinohara N."/>
            <person name="Shippen D.E."/>
            <person name="Soerensen I."/>
            <person name="Sotooka R."/>
            <person name="Sugimoto N."/>
            <person name="Sugita M."/>
            <person name="Sumikawa N."/>
            <person name="Tanurdzic M."/>
            <person name="Theissen G."/>
            <person name="Ulvskov P."/>
            <person name="Wakazuki S."/>
            <person name="Weng J.K."/>
            <person name="Willats W.W."/>
            <person name="Wipf D."/>
            <person name="Wolf P.G."/>
            <person name="Yang L."/>
            <person name="Zimmer A.D."/>
            <person name="Zhu Q."/>
            <person name="Mitros T."/>
            <person name="Hellsten U."/>
            <person name="Loque D."/>
            <person name="Otillar R."/>
            <person name="Salamov A."/>
            <person name="Schmutz J."/>
            <person name="Shapiro H."/>
            <person name="Lindquist E."/>
            <person name="Lucas S."/>
            <person name="Rokhsar D."/>
            <person name="Grigoriev I.V."/>
        </authorList>
    </citation>
    <scope>NUCLEOTIDE SEQUENCE [LARGE SCALE GENOMIC DNA]</scope>
</reference>
<dbReference type="EMBL" id="GL377602">
    <property type="protein sequence ID" value="EFJ20361.1"/>
    <property type="molecule type" value="Genomic_DNA"/>
</dbReference>
<sequence>MCMCVTPATTTEPKWRGWLTVARVAGNIPLGTVPAQAQSRMAANGSEASDYRRDVDGLGPLFSIRSRMEVYGCFLNQILDKKIKLFSHMPQRCMPLGMPIAMCSYAIGQCQFLNGHSFQMAIKWVWIAQTWVSAICAYNSNKKKKMHQTLRVKRVKFIRGFNNPVIFSTRMTLKTIKMKTMDFLYIQTNMAMNYVGITWVLSILAQVVKWQNIILVVVKFAILYIQPNTIA</sequence>
<dbReference type="Proteomes" id="UP000001514">
    <property type="component" value="Unassembled WGS sequence"/>
</dbReference>
<keyword evidence="1" id="KW-1133">Transmembrane helix</keyword>
<dbReference type="AlphaFoldDB" id="D8S4Z8"/>
<name>D8S4Z8_SELML</name>
<protein>
    <submittedName>
        <fullName evidence="2">Uncharacterized protein</fullName>
    </submittedName>
</protein>
<keyword evidence="1" id="KW-0812">Transmembrane</keyword>
<dbReference type="InParanoid" id="D8S4Z8"/>
<evidence type="ECO:0000313" key="2">
    <source>
        <dbReference type="EMBL" id="EFJ20361.1"/>
    </source>
</evidence>
<dbReference type="HOGENOM" id="CLU_1201580_0_0_1"/>
<keyword evidence="3" id="KW-1185">Reference proteome</keyword>
<gene>
    <name evidence="2" type="ORF">SELMODRAFT_418199</name>
</gene>
<dbReference type="Gramene" id="EFJ20361">
    <property type="protein sequence ID" value="EFJ20361"/>
    <property type="gene ID" value="SELMODRAFT_418199"/>
</dbReference>
<feature type="transmembrane region" description="Helical" evidence="1">
    <location>
        <begin position="183"/>
        <end position="201"/>
    </location>
</feature>
<accession>D8S4Z8</accession>
<evidence type="ECO:0000313" key="3">
    <source>
        <dbReference type="Proteomes" id="UP000001514"/>
    </source>
</evidence>
<organism evidence="3">
    <name type="scientific">Selaginella moellendorffii</name>
    <name type="common">Spikemoss</name>
    <dbReference type="NCBI Taxonomy" id="88036"/>
    <lineage>
        <taxon>Eukaryota</taxon>
        <taxon>Viridiplantae</taxon>
        <taxon>Streptophyta</taxon>
        <taxon>Embryophyta</taxon>
        <taxon>Tracheophyta</taxon>
        <taxon>Lycopodiopsida</taxon>
        <taxon>Selaginellales</taxon>
        <taxon>Selaginellaceae</taxon>
        <taxon>Selaginella</taxon>
    </lineage>
</organism>